<keyword evidence="1" id="KW-0479">Metal-binding</keyword>
<dbReference type="GO" id="GO:0061599">
    <property type="term" value="F:molybdopterin molybdotransferase activity"/>
    <property type="evidence" value="ECO:0007669"/>
    <property type="project" value="UniProtKB-UniRule"/>
</dbReference>
<comment type="pathway">
    <text evidence="1">Cofactor biosynthesis; molybdopterin biosynthesis.</text>
</comment>
<keyword evidence="1" id="KW-0500">Molybdenum</keyword>
<comment type="function">
    <text evidence="1">Catalyzes the insertion of molybdate into adenylated molybdopterin with the concomitant release of AMP.</text>
</comment>
<sequence>MRTQIIKIEDAVGKILYHDITKIVKDGFKGAAFKKGHIIQPQDIQQFLNLGKEHVYVLELEPGEIHEDEAGSRLAKAAAGDGVTFSQPRESKVNLFAGQAGLLKINLEALEAVNDLPDVILSTLPNNTVVKEGEMLAGTKVIPLVVQEEVLLEAEKIAAEAGSIIKVLPFLEKKISIIITGNEVYKGRIKDAFGPVLSEKILPYGSKVLEVDYAPDDADVIAEKIILSVEKGADIILVSGGMSVDPDDVTPLGIRLSGAEIVKYGSPVLPGAMFLMAYRGNVAVLGMPACGMYFRTTVLDLLLPLLLVGERISRRDIVKLAHGGLCRSCPRCRYPNCTFGIGVSQK</sequence>
<dbReference type="InterPro" id="IPR001453">
    <property type="entry name" value="MoaB/Mog_dom"/>
</dbReference>
<name>A0A2C6L3R6_9FIRM</name>
<dbReference type="InterPro" id="IPR036425">
    <property type="entry name" value="MoaB/Mog-like_dom_sf"/>
</dbReference>
<evidence type="ECO:0000313" key="4">
    <source>
        <dbReference type="Proteomes" id="UP000222564"/>
    </source>
</evidence>
<dbReference type="Pfam" id="PF00994">
    <property type="entry name" value="MoCF_biosynth"/>
    <property type="match status" value="1"/>
</dbReference>
<keyword evidence="1" id="KW-0808">Transferase</keyword>
<comment type="similarity">
    <text evidence="1">Belongs to the MoeA family.</text>
</comment>
<comment type="catalytic activity">
    <reaction evidence="1">
        <text>adenylyl-molybdopterin + molybdate = Mo-molybdopterin + AMP + H(+)</text>
        <dbReference type="Rhea" id="RHEA:35047"/>
        <dbReference type="ChEBI" id="CHEBI:15378"/>
        <dbReference type="ChEBI" id="CHEBI:36264"/>
        <dbReference type="ChEBI" id="CHEBI:62727"/>
        <dbReference type="ChEBI" id="CHEBI:71302"/>
        <dbReference type="ChEBI" id="CHEBI:456215"/>
    </reaction>
</comment>
<dbReference type="PANTHER" id="PTHR10192">
    <property type="entry name" value="MOLYBDOPTERIN BIOSYNTHESIS PROTEIN"/>
    <property type="match status" value="1"/>
</dbReference>
<proteinExistence type="inferred from homology"/>
<dbReference type="CDD" id="cd03522">
    <property type="entry name" value="MoeA_like"/>
    <property type="match status" value="1"/>
</dbReference>
<dbReference type="InterPro" id="IPR038987">
    <property type="entry name" value="MoeA-like"/>
</dbReference>
<dbReference type="AlphaFoldDB" id="A0A2C6L3R6"/>
<keyword evidence="4" id="KW-1185">Reference proteome</keyword>
<dbReference type="OrthoDB" id="9767940at2"/>
<dbReference type="SUPFAM" id="SSF53218">
    <property type="entry name" value="Molybdenum cofactor biosynthesis proteins"/>
    <property type="match status" value="1"/>
</dbReference>
<evidence type="ECO:0000259" key="2">
    <source>
        <dbReference type="SMART" id="SM00852"/>
    </source>
</evidence>
<accession>A0A2C6L3R6</accession>
<evidence type="ECO:0000256" key="1">
    <source>
        <dbReference type="RuleBase" id="RU365090"/>
    </source>
</evidence>
<dbReference type="UniPathway" id="UPA00344"/>
<dbReference type="EMBL" id="AWQQ01000024">
    <property type="protein sequence ID" value="PHJ39331.1"/>
    <property type="molecule type" value="Genomic_DNA"/>
</dbReference>
<reference evidence="3 4" key="1">
    <citation type="submission" date="2013-09" db="EMBL/GenBank/DDBJ databases">
        <title>Biodegradation of hydrocarbons in the deep terrestrial subsurface : characterization of a microbial consortium composed of two Desulfotomaculum species originating from a deep geological formation.</title>
        <authorList>
            <person name="Aullo T."/>
            <person name="Berlendis S."/>
            <person name="Lascourreges J.-F."/>
            <person name="Dessort D."/>
            <person name="Saint-Laurent S."/>
            <person name="Schraauwers B."/>
            <person name="Mas J."/>
            <person name="Magot M."/>
            <person name="Ranchou-Peyruse A."/>
        </authorList>
    </citation>
    <scope>NUCLEOTIDE SEQUENCE [LARGE SCALE GENOMIC DNA]</scope>
    <source>
        <strain evidence="3 4">Bs107</strain>
    </source>
</reference>
<feature type="domain" description="MoaB/Mog" evidence="2">
    <location>
        <begin position="176"/>
        <end position="308"/>
    </location>
</feature>
<keyword evidence="1" id="KW-0501">Molybdenum cofactor biosynthesis</keyword>
<dbReference type="EC" id="2.10.1.1" evidence="1"/>
<comment type="caution">
    <text evidence="3">The sequence shown here is derived from an EMBL/GenBank/DDBJ whole genome shotgun (WGS) entry which is preliminary data.</text>
</comment>
<comment type="cofactor">
    <cofactor evidence="1">
        <name>Mg(2+)</name>
        <dbReference type="ChEBI" id="CHEBI:18420"/>
    </cofactor>
</comment>
<evidence type="ECO:0000313" key="3">
    <source>
        <dbReference type="EMBL" id="PHJ39331.1"/>
    </source>
</evidence>
<dbReference type="GO" id="GO:0046872">
    <property type="term" value="F:metal ion binding"/>
    <property type="evidence" value="ECO:0007669"/>
    <property type="project" value="UniProtKB-UniRule"/>
</dbReference>
<protein>
    <recommendedName>
        <fullName evidence="1">Molybdopterin molybdenumtransferase</fullName>
        <ecNumber evidence="1">2.10.1.1</ecNumber>
    </recommendedName>
</protein>
<dbReference type="GO" id="GO:0005829">
    <property type="term" value="C:cytosol"/>
    <property type="evidence" value="ECO:0007669"/>
    <property type="project" value="TreeGrafter"/>
</dbReference>
<dbReference type="Gene3D" id="3.40.980.10">
    <property type="entry name" value="MoaB/Mog-like domain"/>
    <property type="match status" value="1"/>
</dbReference>
<dbReference type="PANTHER" id="PTHR10192:SF28">
    <property type="entry name" value="MOLYBDOPTERIN MOLYBDENUMTRANSFERASE"/>
    <property type="match status" value="1"/>
</dbReference>
<keyword evidence="1" id="KW-0460">Magnesium</keyword>
<dbReference type="SMART" id="SM00852">
    <property type="entry name" value="MoCF_biosynth"/>
    <property type="match status" value="1"/>
</dbReference>
<dbReference type="Proteomes" id="UP000222564">
    <property type="component" value="Unassembled WGS sequence"/>
</dbReference>
<gene>
    <name evidence="3" type="ORF">P378_04205</name>
</gene>
<organism evidence="3 4">
    <name type="scientific">Desulforamulus profundi</name>
    <dbReference type="NCBI Taxonomy" id="1383067"/>
    <lineage>
        <taxon>Bacteria</taxon>
        <taxon>Bacillati</taxon>
        <taxon>Bacillota</taxon>
        <taxon>Clostridia</taxon>
        <taxon>Eubacteriales</taxon>
        <taxon>Peptococcaceae</taxon>
        <taxon>Desulforamulus</taxon>
    </lineage>
</organism>
<dbReference type="GO" id="GO:0006777">
    <property type="term" value="P:Mo-molybdopterin cofactor biosynthetic process"/>
    <property type="evidence" value="ECO:0007669"/>
    <property type="project" value="UniProtKB-UniRule"/>
</dbReference>